<dbReference type="Gene3D" id="1.20.5.4130">
    <property type="match status" value="1"/>
</dbReference>
<dbReference type="Pfam" id="PF00931">
    <property type="entry name" value="NB-ARC"/>
    <property type="match status" value="1"/>
</dbReference>
<proteinExistence type="inferred from homology"/>
<organism evidence="9">
    <name type="scientific">Sesamum radiatum</name>
    <name type="common">Black benniseed</name>
    <dbReference type="NCBI Taxonomy" id="300843"/>
    <lineage>
        <taxon>Eukaryota</taxon>
        <taxon>Viridiplantae</taxon>
        <taxon>Streptophyta</taxon>
        <taxon>Embryophyta</taxon>
        <taxon>Tracheophyta</taxon>
        <taxon>Spermatophyta</taxon>
        <taxon>Magnoliopsida</taxon>
        <taxon>eudicotyledons</taxon>
        <taxon>Gunneridae</taxon>
        <taxon>Pentapetalae</taxon>
        <taxon>asterids</taxon>
        <taxon>lamiids</taxon>
        <taxon>Lamiales</taxon>
        <taxon>Pedaliaceae</taxon>
        <taxon>Sesamum</taxon>
    </lineage>
</organism>
<dbReference type="PRINTS" id="PR00364">
    <property type="entry name" value="DISEASERSIST"/>
</dbReference>
<dbReference type="GO" id="GO:0005524">
    <property type="term" value="F:ATP binding"/>
    <property type="evidence" value="ECO:0007669"/>
    <property type="project" value="UniProtKB-KW"/>
</dbReference>
<keyword evidence="6" id="KW-0067">ATP-binding</keyword>
<dbReference type="InterPro" id="IPR027417">
    <property type="entry name" value="P-loop_NTPase"/>
</dbReference>
<evidence type="ECO:0000256" key="2">
    <source>
        <dbReference type="ARBA" id="ARBA00022614"/>
    </source>
</evidence>
<sequence>MVDLVATTALETLRDLLIEEAKFLSSVGGQIEEVAQQLKAMHRFLKDADKRQDNSEMVRGWVRDLRELSIQAENVLEKYSIEVASKREGTNLKKLLKRFICILGECGDLHQIGNETERIRSRMAELTKQFDSLGKGESSSGSADETNWSRKTYGHEIEEHFVGMKEEIKLLETLMKSDDRSNRVIFICGMGGLGKTTLATKVYNGEAAEWCFQARAWVCVSQQFQPKVVFQALLKQLLPHESDEQDENELVRKLYSVQKDQKCLVVLDDVWEVNHWNILRRAFPIAEGQSKVLVTTRNQNIAATEYVHELRCMSNDEGWELLQKIALPVNRSQEKLKRLTINASSSLPLAAAATHTSSPLPIDLDMGNDDGPAKWATAVVQIGCDALLNLGSDDPFLQG</sequence>
<evidence type="ECO:0000256" key="6">
    <source>
        <dbReference type="ARBA" id="ARBA00022840"/>
    </source>
</evidence>
<dbReference type="CDD" id="cd14798">
    <property type="entry name" value="RX-CC_like"/>
    <property type="match status" value="1"/>
</dbReference>
<evidence type="ECO:0000256" key="3">
    <source>
        <dbReference type="ARBA" id="ARBA00022737"/>
    </source>
</evidence>
<feature type="domain" description="NB-ARC" evidence="7">
    <location>
        <begin position="169"/>
        <end position="328"/>
    </location>
</feature>
<evidence type="ECO:0000313" key="9">
    <source>
        <dbReference type="EMBL" id="KAL0414088.1"/>
    </source>
</evidence>
<comment type="caution">
    <text evidence="9">The sequence shown here is derived from an EMBL/GenBank/DDBJ whole genome shotgun (WGS) entry which is preliminary data.</text>
</comment>
<dbReference type="PANTHER" id="PTHR19338:SF66">
    <property type="entry name" value="NB-ARC DOMAIN-CONTAINING PROTEIN"/>
    <property type="match status" value="1"/>
</dbReference>
<dbReference type="Pfam" id="PF18052">
    <property type="entry name" value="Rx_N"/>
    <property type="match status" value="1"/>
</dbReference>
<dbReference type="PANTHER" id="PTHR19338">
    <property type="entry name" value="TRANSLOCASE OF INNER MITOCHONDRIAL MEMBRANE 13 HOMOLOG"/>
    <property type="match status" value="1"/>
</dbReference>
<evidence type="ECO:0000259" key="8">
    <source>
        <dbReference type="Pfam" id="PF18052"/>
    </source>
</evidence>
<name>A0AAW2UAA5_SESRA</name>
<dbReference type="GO" id="GO:0043531">
    <property type="term" value="F:ADP binding"/>
    <property type="evidence" value="ECO:0007669"/>
    <property type="project" value="InterPro"/>
</dbReference>
<keyword evidence="3" id="KW-0677">Repeat</keyword>
<dbReference type="SUPFAM" id="SSF52540">
    <property type="entry name" value="P-loop containing nucleoside triphosphate hydrolases"/>
    <property type="match status" value="1"/>
</dbReference>
<dbReference type="AlphaFoldDB" id="A0AAW2UAA5"/>
<reference evidence="9" key="2">
    <citation type="journal article" date="2024" name="Plant">
        <title>Genomic evolution and insights into agronomic trait innovations of Sesamum species.</title>
        <authorList>
            <person name="Miao H."/>
            <person name="Wang L."/>
            <person name="Qu L."/>
            <person name="Liu H."/>
            <person name="Sun Y."/>
            <person name="Le M."/>
            <person name="Wang Q."/>
            <person name="Wei S."/>
            <person name="Zheng Y."/>
            <person name="Lin W."/>
            <person name="Duan Y."/>
            <person name="Cao H."/>
            <person name="Xiong S."/>
            <person name="Wang X."/>
            <person name="Wei L."/>
            <person name="Li C."/>
            <person name="Ma Q."/>
            <person name="Ju M."/>
            <person name="Zhao R."/>
            <person name="Li G."/>
            <person name="Mu C."/>
            <person name="Tian Q."/>
            <person name="Mei H."/>
            <person name="Zhang T."/>
            <person name="Gao T."/>
            <person name="Zhang H."/>
        </authorList>
    </citation>
    <scope>NUCLEOTIDE SEQUENCE</scope>
    <source>
        <strain evidence="9">G02</strain>
    </source>
</reference>
<keyword evidence="2" id="KW-0433">Leucine-rich repeat</keyword>
<evidence type="ECO:0000256" key="5">
    <source>
        <dbReference type="ARBA" id="ARBA00022821"/>
    </source>
</evidence>
<comment type="similarity">
    <text evidence="1">Belongs to the disease resistance NB-LRR family.</text>
</comment>
<reference evidence="9" key="1">
    <citation type="submission" date="2020-06" db="EMBL/GenBank/DDBJ databases">
        <authorList>
            <person name="Li T."/>
            <person name="Hu X."/>
            <person name="Zhang T."/>
            <person name="Song X."/>
            <person name="Zhang H."/>
            <person name="Dai N."/>
            <person name="Sheng W."/>
            <person name="Hou X."/>
            <person name="Wei L."/>
        </authorList>
    </citation>
    <scope>NUCLEOTIDE SEQUENCE</scope>
    <source>
        <strain evidence="9">G02</strain>
        <tissue evidence="9">Leaf</tissue>
    </source>
</reference>
<dbReference type="InterPro" id="IPR002182">
    <property type="entry name" value="NB-ARC"/>
</dbReference>
<dbReference type="FunFam" id="3.40.50.300:FF:001091">
    <property type="entry name" value="Probable disease resistance protein At1g61300"/>
    <property type="match status" value="1"/>
</dbReference>
<dbReference type="EMBL" id="JACGWJ010000006">
    <property type="protein sequence ID" value="KAL0414088.1"/>
    <property type="molecule type" value="Genomic_DNA"/>
</dbReference>
<evidence type="ECO:0000256" key="1">
    <source>
        <dbReference type="ARBA" id="ARBA00008894"/>
    </source>
</evidence>
<keyword evidence="4" id="KW-0547">Nucleotide-binding</keyword>
<evidence type="ECO:0000259" key="7">
    <source>
        <dbReference type="Pfam" id="PF00931"/>
    </source>
</evidence>
<dbReference type="InterPro" id="IPR041118">
    <property type="entry name" value="Rx_N"/>
</dbReference>
<protein>
    <submittedName>
        <fullName evidence="9">Disease resistance protein</fullName>
    </submittedName>
</protein>
<keyword evidence="5" id="KW-0611">Plant defense</keyword>
<accession>A0AAW2UAA5</accession>
<dbReference type="GO" id="GO:0006952">
    <property type="term" value="P:defense response"/>
    <property type="evidence" value="ECO:0007669"/>
    <property type="project" value="UniProtKB-KW"/>
</dbReference>
<dbReference type="Gene3D" id="3.40.50.300">
    <property type="entry name" value="P-loop containing nucleotide triphosphate hydrolases"/>
    <property type="match status" value="1"/>
</dbReference>
<gene>
    <name evidence="9" type="ORF">Sradi_1610500</name>
</gene>
<dbReference type="InterPro" id="IPR038005">
    <property type="entry name" value="RX-like_CC"/>
</dbReference>
<evidence type="ECO:0000256" key="4">
    <source>
        <dbReference type="ARBA" id="ARBA00022741"/>
    </source>
</evidence>
<feature type="domain" description="Disease resistance N-terminal" evidence="8">
    <location>
        <begin position="7"/>
        <end position="88"/>
    </location>
</feature>